<organism evidence="2 3">
    <name type="scientific">Caldovatus sediminis</name>
    <dbReference type="NCBI Taxonomy" id="2041189"/>
    <lineage>
        <taxon>Bacteria</taxon>
        <taxon>Pseudomonadati</taxon>
        <taxon>Pseudomonadota</taxon>
        <taxon>Alphaproteobacteria</taxon>
        <taxon>Acetobacterales</taxon>
        <taxon>Roseomonadaceae</taxon>
        <taxon>Caldovatus</taxon>
    </lineage>
</organism>
<name>A0A8J2Z8Q4_9PROT</name>
<dbReference type="PANTHER" id="PTHR46230">
    <property type="match status" value="1"/>
</dbReference>
<dbReference type="GO" id="GO:0016226">
    <property type="term" value="P:iron-sulfur cluster assembly"/>
    <property type="evidence" value="ECO:0007669"/>
    <property type="project" value="TreeGrafter"/>
</dbReference>
<proteinExistence type="inferred from homology"/>
<dbReference type="AlphaFoldDB" id="A0A8J2Z8Q4"/>
<evidence type="ECO:0000313" key="3">
    <source>
        <dbReference type="Proteomes" id="UP000597507"/>
    </source>
</evidence>
<sequence>MSTPPRPSRADRIRAALAAAFPGAEIAIVDDSGRHIGHAGARPEGETHYSVRIVAPGFAGLSRVERSRRVHAALGAEFGTGLHALSLHLLTPEEAVGRGGRGIGP</sequence>
<evidence type="ECO:0000313" key="2">
    <source>
        <dbReference type="EMBL" id="GGG21051.1"/>
    </source>
</evidence>
<evidence type="ECO:0000256" key="1">
    <source>
        <dbReference type="RuleBase" id="RU003860"/>
    </source>
</evidence>
<dbReference type="Gene3D" id="3.30.300.90">
    <property type="entry name" value="BolA-like"/>
    <property type="match status" value="1"/>
</dbReference>
<gene>
    <name evidence="2" type="ORF">GCM10010964_06570</name>
</gene>
<keyword evidence="3" id="KW-1185">Reference proteome</keyword>
<dbReference type="Proteomes" id="UP000597507">
    <property type="component" value="Unassembled WGS sequence"/>
</dbReference>
<comment type="caution">
    <text evidence="2">The sequence shown here is derived from an EMBL/GenBank/DDBJ whole genome shotgun (WGS) entry which is preliminary data.</text>
</comment>
<dbReference type="PIRSF" id="PIRSF003113">
    <property type="entry name" value="BolA"/>
    <property type="match status" value="1"/>
</dbReference>
<dbReference type="Pfam" id="PF01722">
    <property type="entry name" value="BolA"/>
    <property type="match status" value="1"/>
</dbReference>
<evidence type="ECO:0008006" key="4">
    <source>
        <dbReference type="Google" id="ProtNLM"/>
    </source>
</evidence>
<dbReference type="PANTHER" id="PTHR46230:SF7">
    <property type="entry name" value="BOLA-LIKE PROTEIN 1"/>
    <property type="match status" value="1"/>
</dbReference>
<protein>
    <recommendedName>
        <fullName evidence="4">BolA family transcriptional regulator</fullName>
    </recommendedName>
</protein>
<reference evidence="2 3" key="1">
    <citation type="journal article" date="2014" name="Int. J. Syst. Evol. Microbiol.">
        <title>Complete genome sequence of Corynebacterium casei LMG S-19264T (=DSM 44701T), isolated from a smear-ripened cheese.</title>
        <authorList>
            <consortium name="US DOE Joint Genome Institute (JGI-PGF)"/>
            <person name="Walter F."/>
            <person name="Albersmeier A."/>
            <person name="Kalinowski J."/>
            <person name="Ruckert C."/>
        </authorList>
    </citation>
    <scope>NUCLEOTIDE SEQUENCE [LARGE SCALE GENOMIC DNA]</scope>
    <source>
        <strain evidence="2 3">CGMCC 1.16330</strain>
    </source>
</reference>
<dbReference type="SUPFAM" id="SSF82657">
    <property type="entry name" value="BolA-like"/>
    <property type="match status" value="1"/>
</dbReference>
<comment type="similarity">
    <text evidence="1">Belongs to the BolA/IbaG family.</text>
</comment>
<dbReference type="RefSeq" id="WP_188898447.1">
    <property type="nucleotide sequence ID" value="NZ_BMKS01000002.1"/>
</dbReference>
<dbReference type="InterPro" id="IPR036065">
    <property type="entry name" value="BolA-like_sf"/>
</dbReference>
<dbReference type="InterPro" id="IPR002634">
    <property type="entry name" value="BolA"/>
</dbReference>
<accession>A0A8J2Z8Q4</accession>
<dbReference type="EMBL" id="BMKS01000002">
    <property type="protein sequence ID" value="GGG21051.1"/>
    <property type="molecule type" value="Genomic_DNA"/>
</dbReference>